<keyword evidence="4 12" id="KW-0396">Initiation factor</keyword>
<evidence type="ECO:0000256" key="7">
    <source>
        <dbReference type="ARBA" id="ARBA00022845"/>
    </source>
</evidence>
<keyword evidence="6" id="KW-0677">Repeat</keyword>
<gene>
    <name evidence="12" type="primary">eif2a</name>
    <name evidence="12" type="ORF">TNIN_485981</name>
</gene>
<dbReference type="GO" id="GO:0006417">
    <property type="term" value="P:regulation of translation"/>
    <property type="evidence" value="ECO:0007669"/>
    <property type="project" value="UniProtKB-KW"/>
</dbReference>
<dbReference type="InterPro" id="IPR015943">
    <property type="entry name" value="WD40/YVTN_repeat-like_dom_sf"/>
</dbReference>
<feature type="compositionally biased region" description="Basic and acidic residues" evidence="10">
    <location>
        <begin position="437"/>
        <end position="447"/>
    </location>
</feature>
<evidence type="ECO:0000256" key="3">
    <source>
        <dbReference type="ARBA" id="ARBA00013819"/>
    </source>
</evidence>
<evidence type="ECO:0000256" key="8">
    <source>
        <dbReference type="ARBA" id="ARBA00022917"/>
    </source>
</evidence>
<evidence type="ECO:0000256" key="1">
    <source>
        <dbReference type="ARBA" id="ARBA00003993"/>
    </source>
</evidence>
<comment type="similarity">
    <text evidence="2">Belongs to the WD repeat EIF2A family.</text>
</comment>
<comment type="caution">
    <text evidence="12">The sequence shown here is derived from an EMBL/GenBank/DDBJ whole genome shotgun (WGS) entry which is preliminary data.</text>
</comment>
<dbReference type="Gene3D" id="2.130.10.10">
    <property type="entry name" value="YVTN repeat-like/Quinoprotein amine dehydrogenase"/>
    <property type="match status" value="1"/>
</dbReference>
<evidence type="ECO:0000259" key="11">
    <source>
        <dbReference type="Pfam" id="PF08662"/>
    </source>
</evidence>
<proteinExistence type="inferred from homology"/>
<feature type="coiled-coil region" evidence="9">
    <location>
        <begin position="500"/>
        <end position="551"/>
    </location>
</feature>
<evidence type="ECO:0000256" key="9">
    <source>
        <dbReference type="SAM" id="Coils"/>
    </source>
</evidence>
<dbReference type="Pfam" id="PF08662">
    <property type="entry name" value="eIF2A"/>
    <property type="match status" value="2"/>
</dbReference>
<protein>
    <recommendedName>
        <fullName evidence="3">Eukaryotic translation initiation factor 2A</fullName>
    </recommendedName>
</protein>
<dbReference type="GO" id="GO:0022627">
    <property type="term" value="C:cytosolic small ribosomal subunit"/>
    <property type="evidence" value="ECO:0007669"/>
    <property type="project" value="TreeGrafter"/>
</dbReference>
<dbReference type="OrthoDB" id="2194683at2759"/>
<evidence type="ECO:0000256" key="10">
    <source>
        <dbReference type="SAM" id="MobiDB-lite"/>
    </source>
</evidence>
<reference evidence="12" key="1">
    <citation type="submission" date="2020-08" db="EMBL/GenBank/DDBJ databases">
        <title>Multicomponent nature underlies the extraordinary mechanical properties of spider dragline silk.</title>
        <authorList>
            <person name="Kono N."/>
            <person name="Nakamura H."/>
            <person name="Mori M."/>
            <person name="Yoshida Y."/>
            <person name="Ohtoshi R."/>
            <person name="Malay A.D."/>
            <person name="Moran D.A.P."/>
            <person name="Tomita M."/>
            <person name="Numata K."/>
            <person name="Arakawa K."/>
        </authorList>
    </citation>
    <scope>NUCLEOTIDE SEQUENCE</scope>
</reference>
<name>A0A8X7CLD9_9ARAC</name>
<keyword evidence="7" id="KW-0810">Translation regulation</keyword>
<dbReference type="AlphaFoldDB" id="A0A8X7CLD9"/>
<evidence type="ECO:0000256" key="5">
    <source>
        <dbReference type="ARBA" id="ARBA00022574"/>
    </source>
</evidence>
<evidence type="ECO:0000313" key="13">
    <source>
        <dbReference type="Proteomes" id="UP000886998"/>
    </source>
</evidence>
<dbReference type="GO" id="GO:0000049">
    <property type="term" value="F:tRNA binding"/>
    <property type="evidence" value="ECO:0007669"/>
    <property type="project" value="TreeGrafter"/>
</dbReference>
<feature type="domain" description="Translation initiation factor beta propellor-like" evidence="11">
    <location>
        <begin position="212"/>
        <end position="317"/>
    </location>
</feature>
<feature type="region of interest" description="Disordered" evidence="10">
    <location>
        <begin position="423"/>
        <end position="483"/>
    </location>
</feature>
<evidence type="ECO:0000256" key="6">
    <source>
        <dbReference type="ARBA" id="ARBA00022737"/>
    </source>
</evidence>
<dbReference type="PANTHER" id="PTHR13227:SF0">
    <property type="entry name" value="EUKARYOTIC TRANSLATION INITIATION FACTOR 2A"/>
    <property type="match status" value="1"/>
</dbReference>
<dbReference type="SUPFAM" id="SSF82171">
    <property type="entry name" value="DPP6 N-terminal domain-like"/>
    <property type="match status" value="1"/>
</dbReference>
<keyword evidence="8" id="KW-0648">Protein biosynthesis</keyword>
<keyword evidence="13" id="KW-1185">Reference proteome</keyword>
<dbReference type="GO" id="GO:0003729">
    <property type="term" value="F:mRNA binding"/>
    <property type="evidence" value="ECO:0007669"/>
    <property type="project" value="TreeGrafter"/>
</dbReference>
<evidence type="ECO:0000256" key="4">
    <source>
        <dbReference type="ARBA" id="ARBA00022540"/>
    </source>
</evidence>
<dbReference type="PANTHER" id="PTHR13227">
    <property type="entry name" value="EUKARYOTIC TRANSLATION INITIATION FACTOR 2A"/>
    <property type="match status" value="1"/>
</dbReference>
<evidence type="ECO:0000256" key="2">
    <source>
        <dbReference type="ARBA" id="ARBA00009573"/>
    </source>
</evidence>
<dbReference type="GO" id="GO:0043022">
    <property type="term" value="F:ribosome binding"/>
    <property type="evidence" value="ECO:0007669"/>
    <property type="project" value="TreeGrafter"/>
</dbReference>
<dbReference type="GO" id="GO:0003743">
    <property type="term" value="F:translation initiation factor activity"/>
    <property type="evidence" value="ECO:0007669"/>
    <property type="project" value="UniProtKB-KW"/>
</dbReference>
<comment type="function">
    <text evidence="1">Functions in the early steps of protein synthesis of a small number of specific mRNAs. Acts by directing the binding of methionyl-tRNAi to 40S ribosomal subunits. In contrast to the eIF-2 complex, it binds methionyl-tRNAi to 40S subunits in a codon-dependent manner, whereas the eIF-2 complex binds methionyl-tRNAi to 40S subunits in a GTP-dependent manner.</text>
</comment>
<sequence length="551" mass="61981">MDALTFALRSSKGIKLCYGPPQSGPCDAFPAVQNPNCRDMSFSSDGSSFSWCANQGASVVECKNFGTLSLINQPGIAYVKFSPKGTYLSTWTPYKVKENQHASCNLHIYDVKTGECKKSFIQKKQTGWYPQWSDDEKICARNVNDVHFFEDADFSTMKKKISMQKIANFALAPGSAPYHVVCFVPGLRGQPSFVRMFKYPNFEGSGAIIAQRSFFKAERTDFYWNKTGKDCIFLTSVDVDKSGMSYYGELNLYYASVKGETAKIILAKSGPVYSVQWSPDSTQFCVVFGFMPAKATVFNLKCEPVLDFEGAPRNEVRLIEVWDLKLKKQISNFKSQDSTVIQWSYDGEYILTATTSPRLRIGNGYRIWHYTGSLLAEVFLPSNEELYDIKWKPVPEGAYSVKPTTFTPVAGIKSALPEASKQVYRPPGAQGKQSTFKLHDEESKKNETAAPNTLTKYQRKHLARKARKEQEKSAGSTEISEKSEPVEMAYTAELTGDPEKDKKIRNIVKKLNQIDKLKQDQAAGKPLQPSQLEKMQKFDQLEAELESLQIK</sequence>
<feature type="domain" description="Translation initiation factor beta propellor-like" evidence="11">
    <location>
        <begin position="319"/>
        <end position="388"/>
    </location>
</feature>
<dbReference type="InterPro" id="IPR013979">
    <property type="entry name" value="TIF_beta_prop-like"/>
</dbReference>
<dbReference type="InterPro" id="IPR011387">
    <property type="entry name" value="TIF2A"/>
</dbReference>
<accession>A0A8X7CLD9</accession>
<keyword evidence="5" id="KW-0853">WD repeat</keyword>
<dbReference type="Proteomes" id="UP000886998">
    <property type="component" value="Unassembled WGS sequence"/>
</dbReference>
<organism evidence="12 13">
    <name type="scientific">Trichonephila inaurata madagascariensis</name>
    <dbReference type="NCBI Taxonomy" id="2747483"/>
    <lineage>
        <taxon>Eukaryota</taxon>
        <taxon>Metazoa</taxon>
        <taxon>Ecdysozoa</taxon>
        <taxon>Arthropoda</taxon>
        <taxon>Chelicerata</taxon>
        <taxon>Arachnida</taxon>
        <taxon>Araneae</taxon>
        <taxon>Araneomorphae</taxon>
        <taxon>Entelegynae</taxon>
        <taxon>Araneoidea</taxon>
        <taxon>Nephilidae</taxon>
        <taxon>Trichonephila</taxon>
        <taxon>Trichonephila inaurata</taxon>
    </lineage>
</organism>
<keyword evidence="9" id="KW-0175">Coiled coil</keyword>
<dbReference type="EMBL" id="BMAV01022409">
    <property type="protein sequence ID" value="GFY77299.1"/>
    <property type="molecule type" value="Genomic_DNA"/>
</dbReference>
<feature type="compositionally biased region" description="Basic residues" evidence="10">
    <location>
        <begin position="457"/>
        <end position="467"/>
    </location>
</feature>
<evidence type="ECO:0000313" key="12">
    <source>
        <dbReference type="EMBL" id="GFY77299.1"/>
    </source>
</evidence>